<comment type="subunit">
    <text evidence="8">Homotetramer.</text>
</comment>
<evidence type="ECO:0000256" key="8">
    <source>
        <dbReference type="RuleBase" id="RU366074"/>
    </source>
</evidence>
<feature type="active site" description="Proton acceptor" evidence="6">
    <location>
        <position position="156"/>
    </location>
</feature>
<dbReference type="GO" id="GO:0004316">
    <property type="term" value="F:3-oxoacyl-[acyl-carrier-protein] reductase (NADPH) activity"/>
    <property type="evidence" value="ECO:0007669"/>
    <property type="project" value="UniProtKB-UniRule"/>
</dbReference>
<dbReference type="InterPro" id="IPR057326">
    <property type="entry name" value="KR_dom"/>
</dbReference>
<dbReference type="Pfam" id="PF13561">
    <property type="entry name" value="adh_short_C2"/>
    <property type="match status" value="1"/>
</dbReference>
<dbReference type="InterPro" id="IPR011284">
    <property type="entry name" value="3oxo_ACP_reduc"/>
</dbReference>
<dbReference type="SMART" id="SM00822">
    <property type="entry name" value="PKS_KR"/>
    <property type="match status" value="1"/>
</dbReference>
<dbReference type="GO" id="GO:0051287">
    <property type="term" value="F:NAD binding"/>
    <property type="evidence" value="ECO:0007669"/>
    <property type="project" value="UniProtKB-UniRule"/>
</dbReference>
<evidence type="ECO:0000259" key="9">
    <source>
        <dbReference type="SMART" id="SM00822"/>
    </source>
</evidence>
<dbReference type="PANTHER" id="PTHR42879:SF2">
    <property type="entry name" value="3-OXOACYL-[ACYL-CARRIER-PROTEIN] REDUCTASE FABG"/>
    <property type="match status" value="1"/>
</dbReference>
<dbReference type="NCBIfam" id="NF009466">
    <property type="entry name" value="PRK12826.1-2"/>
    <property type="match status" value="1"/>
</dbReference>
<dbReference type="InterPro" id="IPR002347">
    <property type="entry name" value="SDR_fam"/>
</dbReference>
<evidence type="ECO:0000256" key="5">
    <source>
        <dbReference type="ARBA" id="ARBA00048508"/>
    </source>
</evidence>
<evidence type="ECO:0000256" key="6">
    <source>
        <dbReference type="PIRSR" id="PIRSR611284-1"/>
    </source>
</evidence>
<evidence type="ECO:0000256" key="7">
    <source>
        <dbReference type="PIRSR" id="PIRSR611284-2"/>
    </source>
</evidence>
<protein>
    <recommendedName>
        <fullName evidence="8">3-oxoacyl-[acyl-carrier-protein] reductase</fullName>
        <ecNumber evidence="8">1.1.1.100</ecNumber>
    </recommendedName>
</protein>
<comment type="catalytic activity">
    <reaction evidence="5 8">
        <text>a (3R)-hydroxyacyl-[ACP] + NADP(+) = a 3-oxoacyl-[ACP] + NADPH + H(+)</text>
        <dbReference type="Rhea" id="RHEA:17397"/>
        <dbReference type="Rhea" id="RHEA-COMP:9916"/>
        <dbReference type="Rhea" id="RHEA-COMP:9945"/>
        <dbReference type="ChEBI" id="CHEBI:15378"/>
        <dbReference type="ChEBI" id="CHEBI:57783"/>
        <dbReference type="ChEBI" id="CHEBI:58349"/>
        <dbReference type="ChEBI" id="CHEBI:78776"/>
        <dbReference type="ChEBI" id="CHEBI:78827"/>
        <dbReference type="EC" id="1.1.1.100"/>
    </reaction>
</comment>
<evidence type="ECO:0000256" key="3">
    <source>
        <dbReference type="ARBA" id="ARBA00022857"/>
    </source>
</evidence>
<evidence type="ECO:0000313" key="10">
    <source>
        <dbReference type="EMBL" id="TAI48737.1"/>
    </source>
</evidence>
<keyword evidence="8" id="KW-0276">Fatty acid metabolism</keyword>
<evidence type="ECO:0000313" key="11">
    <source>
        <dbReference type="Proteomes" id="UP000291981"/>
    </source>
</evidence>
<dbReference type="PRINTS" id="PR00081">
    <property type="entry name" value="GDHRDH"/>
</dbReference>
<dbReference type="PANTHER" id="PTHR42879">
    <property type="entry name" value="3-OXOACYL-(ACYL-CARRIER-PROTEIN) REDUCTASE"/>
    <property type="match status" value="1"/>
</dbReference>
<dbReference type="Gene3D" id="3.40.50.720">
    <property type="entry name" value="NAD(P)-binding Rossmann-like Domain"/>
    <property type="match status" value="1"/>
</dbReference>
<comment type="function">
    <text evidence="1 8">Catalyzes the NADPH-dependent reduction of beta-ketoacyl-ACP substrates to beta-hydroxyacyl-ACP products, the first reductive step in the elongation cycle of fatty acid biosynthesis.</text>
</comment>
<dbReference type="EMBL" id="SGIU01000001">
    <property type="protein sequence ID" value="TAI48737.1"/>
    <property type="molecule type" value="Genomic_DNA"/>
</dbReference>
<dbReference type="FunFam" id="3.40.50.720:FF:000115">
    <property type="entry name" value="3-oxoacyl-[acyl-carrier-protein] reductase FabG"/>
    <property type="match status" value="1"/>
</dbReference>
<keyword evidence="8" id="KW-0443">Lipid metabolism</keyword>
<feature type="binding site" evidence="7">
    <location>
        <begin position="156"/>
        <end position="160"/>
    </location>
    <ligand>
        <name>NADP(+)</name>
        <dbReference type="ChEBI" id="CHEBI:58349"/>
    </ligand>
</feature>
<dbReference type="SUPFAM" id="SSF51735">
    <property type="entry name" value="NAD(P)-binding Rossmann-fold domains"/>
    <property type="match status" value="1"/>
</dbReference>
<evidence type="ECO:0000256" key="1">
    <source>
        <dbReference type="ARBA" id="ARBA00002607"/>
    </source>
</evidence>
<dbReference type="UniPathway" id="UPA00094"/>
<keyword evidence="4 8" id="KW-0560">Oxidoreductase</keyword>
<dbReference type="RefSeq" id="WP_130609326.1">
    <property type="nucleotide sequence ID" value="NZ_SGIU01000001.1"/>
</dbReference>
<dbReference type="NCBIfam" id="NF005559">
    <property type="entry name" value="PRK07231.1"/>
    <property type="match status" value="1"/>
</dbReference>
<evidence type="ECO:0000256" key="4">
    <source>
        <dbReference type="ARBA" id="ARBA00023002"/>
    </source>
</evidence>
<dbReference type="InterPro" id="IPR020904">
    <property type="entry name" value="Sc_DH/Rdtase_CS"/>
</dbReference>
<dbReference type="PRINTS" id="PR00080">
    <property type="entry name" value="SDRFAMILY"/>
</dbReference>
<feature type="domain" description="Ketoreductase" evidence="9">
    <location>
        <begin position="7"/>
        <end position="187"/>
    </location>
</feature>
<name>A0A4Q8QG86_9FLAO</name>
<sequence>MKLLEGKNVIITGASRGIGKGIAEVFAKHGANVAFTYSSSEGPALELEKELKALGVNAKAYKSNAASFAESEALVAEVLENFGSIDVLINNAGITKDNLLMRMGEADFDAVIEINLKSVFNMTKAVQRTMLKQRKGSIINMSSVVGVKGNAGQANYAASKAGMIGFTKSVALELGSRNIRCNAIAPGFIETEMTEKLDEKTVQGWRDAIPLKRGGAPKDVANACLFLASDLSAYVTGQVLNVDGGMLT</sequence>
<gene>
    <name evidence="10" type="primary">fabG</name>
    <name evidence="10" type="ORF">EW142_02750</name>
</gene>
<feature type="binding site" evidence="7">
    <location>
        <position position="189"/>
    </location>
    <ligand>
        <name>NADP(+)</name>
        <dbReference type="ChEBI" id="CHEBI:58349"/>
    </ligand>
</feature>
<dbReference type="NCBIfam" id="TIGR01830">
    <property type="entry name" value="3oxo_ACP_reduc"/>
    <property type="match status" value="1"/>
</dbReference>
<comment type="pathway">
    <text evidence="8">Lipid metabolism; fatty acid biosynthesis.</text>
</comment>
<dbReference type="InterPro" id="IPR036291">
    <property type="entry name" value="NAD(P)-bd_dom_sf"/>
</dbReference>
<dbReference type="PROSITE" id="PS00061">
    <property type="entry name" value="ADH_SHORT"/>
    <property type="match status" value="1"/>
</dbReference>
<keyword evidence="11" id="KW-1185">Reference proteome</keyword>
<organism evidence="10 11">
    <name type="scientific">Flagellimonas allohymeniacidonis</name>
    <dbReference type="NCBI Taxonomy" id="2517819"/>
    <lineage>
        <taxon>Bacteria</taxon>
        <taxon>Pseudomonadati</taxon>
        <taxon>Bacteroidota</taxon>
        <taxon>Flavobacteriia</taxon>
        <taxon>Flavobacteriales</taxon>
        <taxon>Flavobacteriaceae</taxon>
        <taxon>Flagellimonas</taxon>
    </lineage>
</organism>
<accession>A0A4Q8QG86</accession>
<comment type="similarity">
    <text evidence="2 8">Belongs to the short-chain dehydrogenases/reductases (SDR) family.</text>
</comment>
<dbReference type="AlphaFoldDB" id="A0A4Q8QG86"/>
<feature type="binding site" evidence="7">
    <location>
        <begin position="13"/>
        <end position="16"/>
    </location>
    <ligand>
        <name>NADP(+)</name>
        <dbReference type="ChEBI" id="CHEBI:58349"/>
    </ligand>
</feature>
<dbReference type="Proteomes" id="UP000291981">
    <property type="component" value="Unassembled WGS sequence"/>
</dbReference>
<dbReference type="EC" id="1.1.1.100" evidence="8"/>
<keyword evidence="3 7" id="KW-0521">NADP</keyword>
<reference evidence="10 11" key="1">
    <citation type="submission" date="2019-02" db="EMBL/GenBank/DDBJ databases">
        <title>Draft genome sequence of Muricauda sp. 176CP4-71.</title>
        <authorList>
            <person name="Park J.-S."/>
        </authorList>
    </citation>
    <scope>NUCLEOTIDE SEQUENCE [LARGE SCALE GENOMIC DNA]</scope>
    <source>
        <strain evidence="10 11">176CP4-71</strain>
    </source>
</reference>
<dbReference type="OrthoDB" id="9803333at2"/>
<evidence type="ECO:0000256" key="2">
    <source>
        <dbReference type="ARBA" id="ARBA00006484"/>
    </source>
</evidence>
<keyword evidence="8" id="KW-0444">Lipid biosynthesis</keyword>
<dbReference type="CDD" id="cd05333">
    <property type="entry name" value="BKR_SDR_c"/>
    <property type="match status" value="1"/>
</dbReference>
<dbReference type="GO" id="GO:0006633">
    <property type="term" value="P:fatty acid biosynthetic process"/>
    <property type="evidence" value="ECO:0007669"/>
    <property type="project" value="UniProtKB-UniPathway"/>
</dbReference>
<proteinExistence type="inferred from homology"/>
<keyword evidence="8" id="KW-0275">Fatty acid biosynthesis</keyword>
<feature type="binding site" evidence="7">
    <location>
        <position position="91"/>
    </location>
    <ligand>
        <name>NADP(+)</name>
        <dbReference type="ChEBI" id="CHEBI:58349"/>
    </ligand>
</feature>
<comment type="caution">
    <text evidence="10">The sequence shown here is derived from an EMBL/GenBank/DDBJ whole genome shotgun (WGS) entry which is preliminary data.</text>
</comment>
<dbReference type="InterPro" id="IPR050259">
    <property type="entry name" value="SDR"/>
</dbReference>